<dbReference type="InterPro" id="IPR032416">
    <property type="entry name" value="Peptidase_M24_C"/>
</dbReference>
<dbReference type="InterPro" id="IPR000587">
    <property type="entry name" value="Creatinase_N"/>
</dbReference>
<protein>
    <recommendedName>
        <fullName evidence="11">Xaa-Pro aminopeptidase</fullName>
    </recommendedName>
</protein>
<dbReference type="InterPro" id="IPR000994">
    <property type="entry name" value="Pept_M24"/>
</dbReference>
<feature type="chain" id="PRO_5036192165" description="Xaa-Pro aminopeptidase" evidence="4">
    <location>
        <begin position="24"/>
        <end position="683"/>
    </location>
</feature>
<dbReference type="Gene3D" id="3.40.350.10">
    <property type="entry name" value="Creatinase/prolidase N-terminal domain"/>
    <property type="match status" value="2"/>
</dbReference>
<evidence type="ECO:0008006" key="11">
    <source>
        <dbReference type="Google" id="ProtNLM"/>
    </source>
</evidence>
<evidence type="ECO:0000259" key="6">
    <source>
        <dbReference type="Pfam" id="PF01321"/>
    </source>
</evidence>
<dbReference type="Gene3D" id="3.90.230.10">
    <property type="entry name" value="Creatinase/methionine aminopeptidase superfamily"/>
    <property type="match status" value="1"/>
</dbReference>
<evidence type="ECO:0000256" key="4">
    <source>
        <dbReference type="SAM" id="SignalP"/>
    </source>
</evidence>
<evidence type="ECO:0000313" key="10">
    <source>
        <dbReference type="EMBL" id="CAD8972805.1"/>
    </source>
</evidence>
<dbReference type="Pfam" id="PF00557">
    <property type="entry name" value="Peptidase_M24"/>
    <property type="match status" value="1"/>
</dbReference>
<dbReference type="PANTHER" id="PTHR43763:SF6">
    <property type="entry name" value="XAA-PRO AMINOPEPTIDASE 1"/>
    <property type="match status" value="1"/>
</dbReference>
<evidence type="ECO:0000256" key="2">
    <source>
        <dbReference type="ARBA" id="ARBA00022723"/>
    </source>
</evidence>
<dbReference type="SUPFAM" id="SSF55920">
    <property type="entry name" value="Creatinase/aminopeptidase"/>
    <property type="match status" value="1"/>
</dbReference>
<feature type="domain" description="Creatinase N-terminal" evidence="6">
    <location>
        <begin position="74"/>
        <end position="217"/>
    </location>
</feature>
<proteinExistence type="inferred from homology"/>
<dbReference type="Pfam" id="PF01321">
    <property type="entry name" value="Creatinase_N"/>
    <property type="match status" value="1"/>
</dbReference>
<keyword evidence="3" id="KW-0378">Hydrolase</keyword>
<dbReference type="EMBL" id="HBFX01039586">
    <property type="protein sequence ID" value="CAD8972805.1"/>
    <property type="molecule type" value="Transcribed_RNA"/>
</dbReference>
<dbReference type="EMBL" id="HBFK01002357">
    <property type="protein sequence ID" value="CAD8734937.1"/>
    <property type="molecule type" value="Transcribed_RNA"/>
</dbReference>
<dbReference type="FunFam" id="3.90.230.10:FF:000009">
    <property type="entry name" value="xaa-Pro aminopeptidase 2"/>
    <property type="match status" value="1"/>
</dbReference>
<sequence>MRLLLSRPLFATLIMSLLSPSLAFLATPSLRLPMQARATAALRTTATPRRFRAATLRTPAVMMSTKEASPSLERFNALREKLATSNLDAFLVLSGDAHNSEMPAASDKRLKAISGFSGSAGSALIAAEGVDLALEDAPGGGLVVTDGRYTIQAAQELDSSAWGIRITGTGAPSMPGYVASALGTGSKRVGVDAATLPLQALSDLEKALGDHKLIPIPTSENPLDVVWEGRPAPPMAPAYVHAEEYAGSSVADKVGTLRKDMEDAGAGAYVASDLMEVCWLLNIRGADVDNTPVCMSFAVVTRDEVRLYVERSKVEGGEVEAHLAASGVTVHDYHDVYGDVKTLAGEGLKFWLDPGTSSVATKQAAGDAALVKASPIAVPKARKNTKEMEGMQKAHVRDGAAMARTLSWLEAAVEGGEEVWELDLCAKTESLRAQDPKFKMLSFDTISASGPNGAITHYRACEESNRRLCPEELFLMDSGAQYLDGTTDVTRTMSFMKDPPREHIESCTAVLKGHILLASASFPPGTTGYQLDVLARAPLWKLGMDYAHGTGHGVGASLGVHEGPFSISPRPGNMTPLEEGMISSIEPGYYVADQYGIRIENLVRVVEEEFPGKMHKKVLRFEPLTLIPWQRRLIDVSMLNNEEIDYINNYHSRVWDEVSPLLQGEGDEKALAWLKANTAPLAA</sequence>
<dbReference type="AlphaFoldDB" id="A0A6U5A060"/>
<dbReference type="EMBL" id="HBFK01002356">
    <property type="protein sequence ID" value="CAD8734936.1"/>
    <property type="molecule type" value="Transcribed_RNA"/>
</dbReference>
<dbReference type="Pfam" id="PF16188">
    <property type="entry name" value="Peptidase_M24_C"/>
    <property type="match status" value="1"/>
</dbReference>
<dbReference type="Pfam" id="PF16189">
    <property type="entry name" value="Creatinase_N_2"/>
    <property type="match status" value="1"/>
</dbReference>
<dbReference type="SUPFAM" id="SSF53092">
    <property type="entry name" value="Creatinase/prolidase N-terminal domain"/>
    <property type="match status" value="1"/>
</dbReference>
<keyword evidence="2" id="KW-0479">Metal-binding</keyword>
<feature type="domain" description="Peptidase M24 C-terminal" evidence="7">
    <location>
        <begin position="618"/>
        <end position="681"/>
    </location>
</feature>
<feature type="domain" description="Peptidase M24" evidence="5">
    <location>
        <begin position="389"/>
        <end position="606"/>
    </location>
</feature>
<dbReference type="GO" id="GO:0070006">
    <property type="term" value="F:metalloaminopeptidase activity"/>
    <property type="evidence" value="ECO:0007669"/>
    <property type="project" value="InterPro"/>
</dbReference>
<name>A0A6U5A060_HEMAN</name>
<dbReference type="PANTHER" id="PTHR43763">
    <property type="entry name" value="XAA-PRO AMINOPEPTIDASE 1"/>
    <property type="match status" value="1"/>
</dbReference>
<accession>A0A6U5A060</accession>
<comment type="similarity">
    <text evidence="1">Belongs to the peptidase M24B family.</text>
</comment>
<evidence type="ECO:0000256" key="3">
    <source>
        <dbReference type="ARBA" id="ARBA00022801"/>
    </source>
</evidence>
<evidence type="ECO:0000259" key="5">
    <source>
        <dbReference type="Pfam" id="PF00557"/>
    </source>
</evidence>
<dbReference type="GO" id="GO:0005737">
    <property type="term" value="C:cytoplasm"/>
    <property type="evidence" value="ECO:0007669"/>
    <property type="project" value="UniProtKB-ARBA"/>
</dbReference>
<organism evidence="9">
    <name type="scientific">Hemiselmis andersenii</name>
    <name type="common">Cryptophyte alga</name>
    <dbReference type="NCBI Taxonomy" id="464988"/>
    <lineage>
        <taxon>Eukaryota</taxon>
        <taxon>Cryptophyceae</taxon>
        <taxon>Cryptomonadales</taxon>
        <taxon>Hemiselmidaceae</taxon>
        <taxon>Hemiselmis</taxon>
    </lineage>
</organism>
<keyword evidence="4" id="KW-0732">Signal</keyword>
<dbReference type="InterPro" id="IPR029149">
    <property type="entry name" value="Creatin/AminoP/Spt16_N"/>
</dbReference>
<evidence type="ECO:0000256" key="1">
    <source>
        <dbReference type="ARBA" id="ARBA00008766"/>
    </source>
</evidence>
<evidence type="ECO:0000313" key="9">
    <source>
        <dbReference type="EMBL" id="CAD8734937.1"/>
    </source>
</evidence>
<dbReference type="CDD" id="cd01085">
    <property type="entry name" value="APP"/>
    <property type="match status" value="1"/>
</dbReference>
<evidence type="ECO:0000313" key="8">
    <source>
        <dbReference type="EMBL" id="CAD8734936.1"/>
    </source>
</evidence>
<reference evidence="9" key="1">
    <citation type="submission" date="2021-01" db="EMBL/GenBank/DDBJ databases">
        <authorList>
            <person name="Corre E."/>
            <person name="Pelletier E."/>
            <person name="Niang G."/>
            <person name="Scheremetjew M."/>
            <person name="Finn R."/>
            <person name="Kale V."/>
            <person name="Holt S."/>
            <person name="Cochrane G."/>
            <person name="Meng A."/>
            <person name="Brown T."/>
            <person name="Cohen L."/>
        </authorList>
    </citation>
    <scope>NUCLEOTIDE SEQUENCE</scope>
    <source>
        <strain evidence="9">CCMP441</strain>
        <strain evidence="10">CCMP644</strain>
    </source>
</reference>
<feature type="signal peptide" evidence="4">
    <location>
        <begin position="1"/>
        <end position="23"/>
    </location>
</feature>
<dbReference type="InterPro" id="IPR050422">
    <property type="entry name" value="X-Pro_aminopeptidase_P"/>
</dbReference>
<evidence type="ECO:0000259" key="7">
    <source>
        <dbReference type="Pfam" id="PF16188"/>
    </source>
</evidence>
<dbReference type="InterPro" id="IPR033740">
    <property type="entry name" value="Pept_M24B"/>
</dbReference>
<dbReference type="GO" id="GO:0046872">
    <property type="term" value="F:metal ion binding"/>
    <property type="evidence" value="ECO:0007669"/>
    <property type="project" value="UniProtKB-KW"/>
</dbReference>
<gene>
    <name evidence="10" type="ORF">HAND00432_LOCUS23806</name>
    <name evidence="8" type="ORF">HAND1043_LOCUS1427</name>
    <name evidence="9" type="ORF">HAND1043_LOCUS1428</name>
</gene>
<dbReference type="InterPro" id="IPR036005">
    <property type="entry name" value="Creatinase/aminopeptidase-like"/>
</dbReference>